<feature type="compositionally biased region" description="Polar residues" evidence="1">
    <location>
        <begin position="123"/>
        <end position="136"/>
    </location>
</feature>
<keyword evidence="3" id="KW-1185">Reference proteome</keyword>
<feature type="region of interest" description="Disordered" evidence="1">
    <location>
        <begin position="1"/>
        <end position="143"/>
    </location>
</feature>
<name>A0AAV5WQV0_9BILA</name>
<sequence length="156" mass="17469">RQRSTEKPPPAEEKEERKTPKIPKVLAVAKKVKREQRSVEPESRTDVDESKEPNNNSVHDNRSAKSRQSNRGRAAAAAAKLAESDVSSVKNDKASSRQNYSLPPTPKKQIVKRPARQIYSPAQEESSVRKSPNSPMENDEKEEAMANVVKNLLQDD</sequence>
<dbReference type="EMBL" id="BTSY01000006">
    <property type="protein sequence ID" value="GMT34519.1"/>
    <property type="molecule type" value="Genomic_DNA"/>
</dbReference>
<feature type="non-terminal residue" evidence="2">
    <location>
        <position position="1"/>
    </location>
</feature>
<feature type="compositionally biased region" description="Basic and acidic residues" evidence="1">
    <location>
        <begin position="35"/>
        <end position="52"/>
    </location>
</feature>
<feature type="compositionally biased region" description="Basic and acidic residues" evidence="1">
    <location>
        <begin position="1"/>
        <end position="19"/>
    </location>
</feature>
<evidence type="ECO:0000256" key="1">
    <source>
        <dbReference type="SAM" id="MobiDB-lite"/>
    </source>
</evidence>
<accession>A0AAV5WQV0</accession>
<dbReference type="AlphaFoldDB" id="A0AAV5WQV0"/>
<protein>
    <submittedName>
        <fullName evidence="2">Uncharacterized protein</fullName>
    </submittedName>
</protein>
<reference evidence="2" key="1">
    <citation type="submission" date="2023-10" db="EMBL/GenBank/DDBJ databases">
        <title>Genome assembly of Pristionchus species.</title>
        <authorList>
            <person name="Yoshida K."/>
            <person name="Sommer R.J."/>
        </authorList>
    </citation>
    <scope>NUCLEOTIDE SEQUENCE</scope>
    <source>
        <strain evidence="2">RS5133</strain>
    </source>
</reference>
<gene>
    <name evidence="2" type="ORF">PFISCL1PPCAC_25816</name>
</gene>
<proteinExistence type="predicted"/>
<evidence type="ECO:0000313" key="2">
    <source>
        <dbReference type="EMBL" id="GMT34519.1"/>
    </source>
</evidence>
<dbReference type="Proteomes" id="UP001432322">
    <property type="component" value="Unassembled WGS sequence"/>
</dbReference>
<organism evidence="2 3">
    <name type="scientific">Pristionchus fissidentatus</name>
    <dbReference type="NCBI Taxonomy" id="1538716"/>
    <lineage>
        <taxon>Eukaryota</taxon>
        <taxon>Metazoa</taxon>
        <taxon>Ecdysozoa</taxon>
        <taxon>Nematoda</taxon>
        <taxon>Chromadorea</taxon>
        <taxon>Rhabditida</taxon>
        <taxon>Rhabditina</taxon>
        <taxon>Diplogasteromorpha</taxon>
        <taxon>Diplogasteroidea</taxon>
        <taxon>Neodiplogasteridae</taxon>
        <taxon>Pristionchus</taxon>
    </lineage>
</organism>
<comment type="caution">
    <text evidence="2">The sequence shown here is derived from an EMBL/GenBank/DDBJ whole genome shotgun (WGS) entry which is preliminary data.</text>
</comment>
<evidence type="ECO:0000313" key="3">
    <source>
        <dbReference type="Proteomes" id="UP001432322"/>
    </source>
</evidence>